<dbReference type="RefSeq" id="XP_001885358.1">
    <property type="nucleotide sequence ID" value="XM_001885323.1"/>
</dbReference>
<proteinExistence type="predicted"/>
<sequence length="176" mass="19282">MFLGIVARASRHGITSSLLKWLVVLSFPAFFRFAAGLGSKGEDTILSHLQCIQRRILGLPAPHWITPFACVLVSHFSLPIQNPPSRRMAGYCYQFESSAAAFRPTINTATAAGCAGRATHVVPIFQAIWLVSMNKNLMGHSNIHSQVQDEHLANSTKTHANRTPVPSPTRVALKVR</sequence>
<feature type="region of interest" description="Disordered" evidence="1">
    <location>
        <begin position="151"/>
        <end position="176"/>
    </location>
</feature>
<protein>
    <submittedName>
        <fullName evidence="2">Predicted protein</fullName>
    </submittedName>
</protein>
<evidence type="ECO:0000313" key="2">
    <source>
        <dbReference type="EMBL" id="EDR04103.1"/>
    </source>
</evidence>
<dbReference type="Proteomes" id="UP000001194">
    <property type="component" value="Unassembled WGS sequence"/>
</dbReference>
<reference evidence="2 3" key="1">
    <citation type="journal article" date="2008" name="Nature">
        <title>The genome of Laccaria bicolor provides insights into mycorrhizal symbiosis.</title>
        <authorList>
            <person name="Martin F."/>
            <person name="Aerts A."/>
            <person name="Ahren D."/>
            <person name="Brun A."/>
            <person name="Danchin E.G.J."/>
            <person name="Duchaussoy F."/>
            <person name="Gibon J."/>
            <person name="Kohler A."/>
            <person name="Lindquist E."/>
            <person name="Pereda V."/>
            <person name="Salamov A."/>
            <person name="Shapiro H.J."/>
            <person name="Wuyts J."/>
            <person name="Blaudez D."/>
            <person name="Buee M."/>
            <person name="Brokstein P."/>
            <person name="Canbaeck B."/>
            <person name="Cohen D."/>
            <person name="Courty P.E."/>
            <person name="Coutinho P.M."/>
            <person name="Delaruelle C."/>
            <person name="Detter J.C."/>
            <person name="Deveau A."/>
            <person name="DiFazio S."/>
            <person name="Duplessis S."/>
            <person name="Fraissinet-Tachet L."/>
            <person name="Lucic E."/>
            <person name="Frey-Klett P."/>
            <person name="Fourrey C."/>
            <person name="Feussner I."/>
            <person name="Gay G."/>
            <person name="Grimwood J."/>
            <person name="Hoegger P.J."/>
            <person name="Jain P."/>
            <person name="Kilaru S."/>
            <person name="Labbe J."/>
            <person name="Lin Y.C."/>
            <person name="Legue V."/>
            <person name="Le Tacon F."/>
            <person name="Marmeisse R."/>
            <person name="Melayah D."/>
            <person name="Montanini B."/>
            <person name="Muratet M."/>
            <person name="Nehls U."/>
            <person name="Niculita-Hirzel H."/>
            <person name="Oudot-Le Secq M.P."/>
            <person name="Peter M."/>
            <person name="Quesneville H."/>
            <person name="Rajashekar B."/>
            <person name="Reich M."/>
            <person name="Rouhier N."/>
            <person name="Schmutz J."/>
            <person name="Yin T."/>
            <person name="Chalot M."/>
            <person name="Henrissat B."/>
            <person name="Kuees U."/>
            <person name="Lucas S."/>
            <person name="Van de Peer Y."/>
            <person name="Podila G.K."/>
            <person name="Polle A."/>
            <person name="Pukkila P.J."/>
            <person name="Richardson P.M."/>
            <person name="Rouze P."/>
            <person name="Sanders I.R."/>
            <person name="Stajich J.E."/>
            <person name="Tunlid A."/>
            <person name="Tuskan G."/>
            <person name="Grigoriev I.V."/>
        </authorList>
    </citation>
    <scope>NUCLEOTIDE SEQUENCE [LARGE SCALE GENOMIC DNA]</scope>
    <source>
        <strain evidence="3">S238N-H82 / ATCC MYA-4686</strain>
    </source>
</reference>
<accession>B0DMS1</accession>
<dbReference type="EMBL" id="DS547120">
    <property type="protein sequence ID" value="EDR04103.1"/>
    <property type="molecule type" value="Genomic_DNA"/>
</dbReference>
<dbReference type="GeneID" id="6081010"/>
<evidence type="ECO:0000313" key="3">
    <source>
        <dbReference type="Proteomes" id="UP000001194"/>
    </source>
</evidence>
<dbReference type="InParanoid" id="B0DMS1"/>
<evidence type="ECO:0000256" key="1">
    <source>
        <dbReference type="SAM" id="MobiDB-lite"/>
    </source>
</evidence>
<name>B0DMS1_LACBS</name>
<gene>
    <name evidence="2" type="ORF">LACBIDRAFT_330949</name>
</gene>
<dbReference type="OrthoDB" id="10648408at2759"/>
<dbReference type="KEGG" id="lbc:LACBIDRAFT_330949"/>
<organism evidence="3">
    <name type="scientific">Laccaria bicolor (strain S238N-H82 / ATCC MYA-4686)</name>
    <name type="common">Bicoloured deceiver</name>
    <name type="synonym">Laccaria laccata var. bicolor</name>
    <dbReference type="NCBI Taxonomy" id="486041"/>
    <lineage>
        <taxon>Eukaryota</taxon>
        <taxon>Fungi</taxon>
        <taxon>Dikarya</taxon>
        <taxon>Basidiomycota</taxon>
        <taxon>Agaricomycotina</taxon>
        <taxon>Agaricomycetes</taxon>
        <taxon>Agaricomycetidae</taxon>
        <taxon>Agaricales</taxon>
        <taxon>Agaricineae</taxon>
        <taxon>Hydnangiaceae</taxon>
        <taxon>Laccaria</taxon>
    </lineage>
</organism>
<dbReference type="HOGENOM" id="CLU_1525415_0_0_1"/>
<dbReference type="AlphaFoldDB" id="B0DMS1"/>
<keyword evidence="3" id="KW-1185">Reference proteome</keyword>